<dbReference type="EMBL" id="JAOQKJ010000010">
    <property type="protein sequence ID" value="MCU6745318.1"/>
    <property type="molecule type" value="Genomic_DNA"/>
</dbReference>
<evidence type="ECO:0000256" key="3">
    <source>
        <dbReference type="ARBA" id="ARBA00022729"/>
    </source>
</evidence>
<dbReference type="RefSeq" id="WP_262575350.1">
    <property type="nucleotide sequence ID" value="NZ_JAOQKJ010000010.1"/>
</dbReference>
<name>A0ABT2T4Y5_9FIRM</name>
<feature type="region of interest" description="Disordered" evidence="4">
    <location>
        <begin position="25"/>
        <end position="49"/>
    </location>
</feature>
<organism evidence="6 7">
    <name type="scientific">Suilimivivens aceti</name>
    <dbReference type="NCBI Taxonomy" id="2981774"/>
    <lineage>
        <taxon>Bacteria</taxon>
        <taxon>Bacillati</taxon>
        <taxon>Bacillota</taxon>
        <taxon>Clostridia</taxon>
        <taxon>Lachnospirales</taxon>
        <taxon>Lachnospiraceae</taxon>
        <taxon>Suilimivivens</taxon>
    </lineage>
</organism>
<gene>
    <name evidence="6" type="ORF">OCV77_12605</name>
</gene>
<accession>A0ABT2T4Y5</accession>
<keyword evidence="3 5" id="KW-0732">Signal</keyword>
<evidence type="ECO:0000256" key="2">
    <source>
        <dbReference type="ARBA" id="ARBA00022448"/>
    </source>
</evidence>
<dbReference type="SUPFAM" id="SSF53850">
    <property type="entry name" value="Periplasmic binding protein-like II"/>
    <property type="match status" value="1"/>
</dbReference>
<protein>
    <submittedName>
        <fullName evidence="6">Sugar ABC transporter substrate-binding protein</fullName>
    </submittedName>
</protein>
<feature type="compositionally biased region" description="Low complexity" evidence="4">
    <location>
        <begin position="25"/>
        <end position="45"/>
    </location>
</feature>
<evidence type="ECO:0000256" key="1">
    <source>
        <dbReference type="ARBA" id="ARBA00008520"/>
    </source>
</evidence>
<dbReference type="PANTHER" id="PTHR30061:SF50">
    <property type="entry name" value="MALTOSE_MALTODEXTRIN-BINDING PERIPLASMIC PROTEIN"/>
    <property type="match status" value="1"/>
</dbReference>
<comment type="similarity">
    <text evidence="1">Belongs to the bacterial solute-binding protein 1 family.</text>
</comment>
<evidence type="ECO:0000313" key="7">
    <source>
        <dbReference type="Proteomes" id="UP001652432"/>
    </source>
</evidence>
<proteinExistence type="inferred from homology"/>
<feature type="signal peptide" evidence="5">
    <location>
        <begin position="1"/>
        <end position="20"/>
    </location>
</feature>
<dbReference type="Gene3D" id="3.40.190.10">
    <property type="entry name" value="Periplasmic binding protein-like II"/>
    <property type="match status" value="1"/>
</dbReference>
<dbReference type="Proteomes" id="UP001652432">
    <property type="component" value="Unassembled WGS sequence"/>
</dbReference>
<keyword evidence="7" id="KW-1185">Reference proteome</keyword>
<dbReference type="PANTHER" id="PTHR30061">
    <property type="entry name" value="MALTOSE-BINDING PERIPLASMIC PROTEIN"/>
    <property type="match status" value="1"/>
</dbReference>
<sequence length="446" mass="48138">MRKKLISLLLTGVLTASLLAGCGSTDNSNSAASENTAAAEETASAGEDQEAVDLAGTETTEEAVEITYANFNASGGNEETLQKMYEAFHEEYPNITVNIETIGYDDYFTQMQTRVAGGTAPDCYELNIENFAAYANKGVLAELTGIDTSGYNATALNAFSVNGKQYGVPGNFSNVVLIYNKDLFDQAGVAYPTDDWTWDDAMDACEKISALGDDIYGIYQPITFNEFFKVAAQYGGGVLNADKTEFTINSEENLKAATMMISKVTDTNVQPTEAQMGGMGDWDLFESGRLGMIPTGIWAFNTFADACDFNWDICVEPGGTQKATHFFSNALVVNADSDKKEAAATWINWLASSDTSAQMRIDAGWDLPAISNEEVLSGYLKLTPPENRQAVFDSLNYLTVAPIIEDYSLMSDIITGKLSLAAGGEITVQEALDQAQEECSAQISLQ</sequence>
<dbReference type="CDD" id="cd13585">
    <property type="entry name" value="PBP2_TMBP_like"/>
    <property type="match status" value="1"/>
</dbReference>
<evidence type="ECO:0000256" key="5">
    <source>
        <dbReference type="SAM" id="SignalP"/>
    </source>
</evidence>
<dbReference type="InterPro" id="IPR006059">
    <property type="entry name" value="SBP"/>
</dbReference>
<keyword evidence="2" id="KW-0813">Transport</keyword>
<evidence type="ECO:0000313" key="6">
    <source>
        <dbReference type="EMBL" id="MCU6745318.1"/>
    </source>
</evidence>
<feature type="chain" id="PRO_5047136421" evidence="5">
    <location>
        <begin position="21"/>
        <end position="446"/>
    </location>
</feature>
<reference evidence="6 7" key="1">
    <citation type="journal article" date="2021" name="ISME Commun">
        <title>Automated analysis of genomic sequences facilitates high-throughput and comprehensive description of bacteria.</title>
        <authorList>
            <person name="Hitch T.C.A."/>
        </authorList>
    </citation>
    <scope>NUCLEOTIDE SEQUENCE [LARGE SCALE GENOMIC DNA]</scope>
    <source>
        <strain evidence="6 7">Sanger_18</strain>
    </source>
</reference>
<dbReference type="Pfam" id="PF01547">
    <property type="entry name" value="SBP_bac_1"/>
    <property type="match status" value="1"/>
</dbReference>
<evidence type="ECO:0000256" key="4">
    <source>
        <dbReference type="SAM" id="MobiDB-lite"/>
    </source>
</evidence>
<comment type="caution">
    <text evidence="6">The sequence shown here is derived from an EMBL/GenBank/DDBJ whole genome shotgun (WGS) entry which is preliminary data.</text>
</comment>
<dbReference type="PROSITE" id="PS51257">
    <property type="entry name" value="PROKAR_LIPOPROTEIN"/>
    <property type="match status" value="1"/>
</dbReference>